<accession>A0A8T0JRK1</accession>
<name>A0A8T0JRK1_PHAAN</name>
<dbReference type="PROSITE" id="PS51334">
    <property type="entry name" value="PRONE"/>
    <property type="match status" value="1"/>
</dbReference>
<evidence type="ECO:0000256" key="3">
    <source>
        <dbReference type="SAM" id="MobiDB-lite"/>
    </source>
</evidence>
<dbReference type="FunFam" id="1.20.58.1310:FF:000002">
    <property type="entry name" value="Rop guanine nucleotide exchange factor 2"/>
    <property type="match status" value="1"/>
</dbReference>
<feature type="domain" description="PRONE" evidence="4">
    <location>
        <begin position="101"/>
        <end position="422"/>
    </location>
</feature>
<dbReference type="InterPro" id="IPR038937">
    <property type="entry name" value="RopGEF"/>
</dbReference>
<dbReference type="PANTHER" id="PTHR33101:SF47">
    <property type="entry name" value="ROP GUANINE NUCLEOTIDE EXCHANGE FACTOR 2-RELATED"/>
    <property type="match status" value="1"/>
</dbReference>
<sequence>MENSSNFDENSDVGYQPSHSSVDQNDHSITETVGYSTFSGDSFAYCRTNSEVSNFSEPIDDNSFRSEHSPSLWTPVKHGASQAVLSRLGMKQPRNSMDDKSEDLDLLESELDMMRERFSKLLLGEDMSGGGKGVCTAVTISNSITNLYATVFGQNLKLEPLNPEKKAMWKREMNCLLSVCDYIVEFAPTAQYLEDGTIVEMMTSRPRSDIYINLPALQKLDTMLIEILDSFHDTEFWYADQGSLSGNSTRSRAGSFRRIVQRKDEKWWLPVPCVHPGGLSEKSTKHLNKFSPDYLLDCLKISSEHEALELADKVESSMFTWRRKACLSHSKTSWNKVKDLMADTDRSDKNYTLAERAETLLFCLKQRYPELSQTSLDTCKIQYNRDVGKAILESYSRVLEGLAFNIVAWIEDVLHADKSARK</sequence>
<reference evidence="5 6" key="1">
    <citation type="submission" date="2020-05" db="EMBL/GenBank/DDBJ databases">
        <title>Vigna angularis (adzuki bean) Var. LongXiaoDou No. 4 denovo assembly.</title>
        <authorList>
            <person name="Xiang H."/>
        </authorList>
    </citation>
    <scope>NUCLEOTIDE SEQUENCE [LARGE SCALE GENOMIC DNA]</scope>
    <source>
        <tissue evidence="5">Leaf</tissue>
    </source>
</reference>
<dbReference type="AlphaFoldDB" id="A0A8T0JRK1"/>
<dbReference type="Pfam" id="PF03759">
    <property type="entry name" value="PRONE"/>
    <property type="match status" value="1"/>
</dbReference>
<dbReference type="GO" id="GO:0005085">
    <property type="term" value="F:guanyl-nucleotide exchange factor activity"/>
    <property type="evidence" value="ECO:0007669"/>
    <property type="project" value="UniProtKB-UniRule"/>
</dbReference>
<organism evidence="5 6">
    <name type="scientific">Phaseolus angularis</name>
    <name type="common">Azuki bean</name>
    <name type="synonym">Vigna angularis</name>
    <dbReference type="NCBI Taxonomy" id="3914"/>
    <lineage>
        <taxon>Eukaryota</taxon>
        <taxon>Viridiplantae</taxon>
        <taxon>Streptophyta</taxon>
        <taxon>Embryophyta</taxon>
        <taxon>Tracheophyta</taxon>
        <taxon>Spermatophyta</taxon>
        <taxon>Magnoliopsida</taxon>
        <taxon>eudicotyledons</taxon>
        <taxon>Gunneridae</taxon>
        <taxon>Pentapetalae</taxon>
        <taxon>rosids</taxon>
        <taxon>fabids</taxon>
        <taxon>Fabales</taxon>
        <taxon>Fabaceae</taxon>
        <taxon>Papilionoideae</taxon>
        <taxon>50 kb inversion clade</taxon>
        <taxon>NPAAA clade</taxon>
        <taxon>indigoferoid/millettioid clade</taxon>
        <taxon>Phaseoleae</taxon>
        <taxon>Vigna</taxon>
    </lineage>
</organism>
<feature type="region of interest" description="Disordered" evidence="3">
    <location>
        <begin position="1"/>
        <end position="26"/>
    </location>
</feature>
<dbReference type="PANTHER" id="PTHR33101">
    <property type="entry name" value="ROP GUANINE NUCLEOTIDE EXCHANGE FACTOR 1"/>
    <property type="match status" value="1"/>
</dbReference>
<evidence type="ECO:0000259" key="4">
    <source>
        <dbReference type="PROSITE" id="PS51334"/>
    </source>
</evidence>
<evidence type="ECO:0000313" key="5">
    <source>
        <dbReference type="EMBL" id="KAG2380341.1"/>
    </source>
</evidence>
<dbReference type="FunFam" id="1.20.58.2010:FF:000003">
    <property type="entry name" value="Rop guanine nucleotide exchange factor 14"/>
    <property type="match status" value="1"/>
</dbReference>
<dbReference type="EMBL" id="JABFOF010000009">
    <property type="protein sequence ID" value="KAG2380341.1"/>
    <property type="molecule type" value="Genomic_DNA"/>
</dbReference>
<protein>
    <submittedName>
        <fullName evidence="5">Rop guanine nucleotide exchange factor</fullName>
    </submittedName>
</protein>
<dbReference type="Proteomes" id="UP000743370">
    <property type="component" value="Unassembled WGS sequence"/>
</dbReference>
<comment type="caution">
    <text evidence="5">The sequence shown here is derived from an EMBL/GenBank/DDBJ whole genome shotgun (WGS) entry which is preliminary data.</text>
</comment>
<evidence type="ECO:0000256" key="1">
    <source>
        <dbReference type="ARBA" id="ARBA00022658"/>
    </source>
</evidence>
<evidence type="ECO:0000313" key="6">
    <source>
        <dbReference type="Proteomes" id="UP000743370"/>
    </source>
</evidence>
<gene>
    <name evidence="5" type="ORF">HKW66_Vig0171200</name>
</gene>
<dbReference type="InterPro" id="IPR005512">
    <property type="entry name" value="PRONE_dom"/>
</dbReference>
<evidence type="ECO:0000256" key="2">
    <source>
        <dbReference type="PROSITE-ProRule" id="PRU00663"/>
    </source>
</evidence>
<dbReference type="Gene3D" id="1.20.58.1310">
    <property type="entry name" value="PRONE domain, subdomain 2"/>
    <property type="match status" value="1"/>
</dbReference>
<keyword evidence="1 2" id="KW-0344">Guanine-nucleotide releasing factor</keyword>
<proteinExistence type="predicted"/>
<dbReference type="Gene3D" id="1.20.58.2010">
    <property type="entry name" value="PRONE domain, subdomain 1"/>
    <property type="match status" value="1"/>
</dbReference>